<dbReference type="InterPro" id="IPR002403">
    <property type="entry name" value="Cyt_P450_E_grp-IV"/>
</dbReference>
<dbReference type="GO" id="GO:0020037">
    <property type="term" value="F:heme binding"/>
    <property type="evidence" value="ECO:0007669"/>
    <property type="project" value="InterPro"/>
</dbReference>
<dbReference type="EMBL" id="KE145369">
    <property type="protein sequence ID" value="EPE27649.1"/>
    <property type="molecule type" value="Genomic_DNA"/>
</dbReference>
<feature type="binding site" description="axial binding residue" evidence="7">
    <location>
        <position position="477"/>
    </location>
    <ligand>
        <name>heme</name>
        <dbReference type="ChEBI" id="CHEBI:30413"/>
    </ligand>
    <ligandPart>
        <name>Fe</name>
        <dbReference type="ChEBI" id="CHEBI:18248"/>
    </ligandPart>
</feature>
<dbReference type="RefSeq" id="XP_008085008.1">
    <property type="nucleotide sequence ID" value="XM_008086817.1"/>
</dbReference>
<keyword evidence="8" id="KW-0812">Transmembrane</keyword>
<evidence type="ECO:0000256" key="8">
    <source>
        <dbReference type="SAM" id="Phobius"/>
    </source>
</evidence>
<evidence type="ECO:0000256" key="5">
    <source>
        <dbReference type="ARBA" id="ARBA00022723"/>
    </source>
</evidence>
<evidence type="ECO:0000256" key="3">
    <source>
        <dbReference type="ARBA" id="ARBA00010617"/>
    </source>
</evidence>
<accession>S3CRB9</accession>
<gene>
    <name evidence="9" type="ORF">GLAREA_04440</name>
</gene>
<reference evidence="9 10" key="1">
    <citation type="journal article" date="2013" name="BMC Genomics">
        <title>Genomics-driven discovery of the pneumocandin biosynthetic gene cluster in the fungus Glarea lozoyensis.</title>
        <authorList>
            <person name="Chen L."/>
            <person name="Yue Q."/>
            <person name="Zhang X."/>
            <person name="Xiang M."/>
            <person name="Wang C."/>
            <person name="Li S."/>
            <person name="Che Y."/>
            <person name="Ortiz-Lopez F.J."/>
            <person name="Bills G.F."/>
            <person name="Liu X."/>
            <person name="An Z."/>
        </authorList>
    </citation>
    <scope>NUCLEOTIDE SEQUENCE [LARGE SCALE GENOMIC DNA]</scope>
    <source>
        <strain evidence="10">ATCC 20868 / MF5171</strain>
    </source>
</reference>
<evidence type="ECO:0000313" key="9">
    <source>
        <dbReference type="EMBL" id="EPE27649.1"/>
    </source>
</evidence>
<dbReference type="GO" id="GO:0016705">
    <property type="term" value="F:oxidoreductase activity, acting on paired donors, with incorporation or reduction of molecular oxygen"/>
    <property type="evidence" value="ECO:0007669"/>
    <property type="project" value="InterPro"/>
</dbReference>
<dbReference type="InterPro" id="IPR036396">
    <property type="entry name" value="Cyt_P450_sf"/>
</dbReference>
<dbReference type="InterPro" id="IPR001128">
    <property type="entry name" value="Cyt_P450"/>
</dbReference>
<keyword evidence="4" id="KW-0443">Lipid metabolism</keyword>
<dbReference type="OMA" id="GACMSIP"/>
<feature type="transmembrane region" description="Helical" evidence="8">
    <location>
        <begin position="22"/>
        <end position="39"/>
    </location>
</feature>
<keyword evidence="8" id="KW-0472">Membrane</keyword>
<dbReference type="GeneID" id="19463495"/>
<dbReference type="PANTHER" id="PTHR24306">
    <property type="match status" value="1"/>
</dbReference>
<evidence type="ECO:0000256" key="2">
    <source>
        <dbReference type="ARBA" id="ARBA00004389"/>
    </source>
</evidence>
<feature type="transmembrane region" description="Helical" evidence="8">
    <location>
        <begin position="51"/>
        <end position="73"/>
    </location>
</feature>
<dbReference type="STRING" id="1116229.S3CRB9"/>
<dbReference type="OrthoDB" id="3366823at2759"/>
<name>S3CRB9_GLAL2</name>
<dbReference type="GO" id="GO:0005789">
    <property type="term" value="C:endoplasmic reticulum membrane"/>
    <property type="evidence" value="ECO:0007669"/>
    <property type="project" value="UniProtKB-SubCell"/>
</dbReference>
<dbReference type="Proteomes" id="UP000016922">
    <property type="component" value="Unassembled WGS sequence"/>
</dbReference>
<dbReference type="Gene3D" id="1.10.630.10">
    <property type="entry name" value="Cytochrome P450"/>
    <property type="match status" value="1"/>
</dbReference>
<organism evidence="9 10">
    <name type="scientific">Glarea lozoyensis (strain ATCC 20868 / MF5171)</name>
    <dbReference type="NCBI Taxonomy" id="1116229"/>
    <lineage>
        <taxon>Eukaryota</taxon>
        <taxon>Fungi</taxon>
        <taxon>Dikarya</taxon>
        <taxon>Ascomycota</taxon>
        <taxon>Pezizomycotina</taxon>
        <taxon>Leotiomycetes</taxon>
        <taxon>Helotiales</taxon>
        <taxon>Helotiaceae</taxon>
        <taxon>Glarea</taxon>
    </lineage>
</organism>
<dbReference type="eggNOG" id="KOG0684">
    <property type="taxonomic scope" value="Eukaryota"/>
</dbReference>
<dbReference type="GO" id="GO:0005506">
    <property type="term" value="F:iron ion binding"/>
    <property type="evidence" value="ECO:0007669"/>
    <property type="project" value="InterPro"/>
</dbReference>
<comment type="cofactor">
    <cofactor evidence="1 7">
        <name>heme</name>
        <dbReference type="ChEBI" id="CHEBI:30413"/>
    </cofactor>
</comment>
<dbReference type="PRINTS" id="PR00465">
    <property type="entry name" value="EP450IV"/>
</dbReference>
<keyword evidence="6 7" id="KW-0408">Iron</keyword>
<dbReference type="HOGENOM" id="CLU_018012_0_1_1"/>
<evidence type="ECO:0000313" key="10">
    <source>
        <dbReference type="Proteomes" id="UP000016922"/>
    </source>
</evidence>
<dbReference type="SUPFAM" id="SSF48264">
    <property type="entry name" value="Cytochrome P450"/>
    <property type="match status" value="1"/>
</dbReference>
<evidence type="ECO:0000256" key="7">
    <source>
        <dbReference type="PIRSR" id="PIRSR602403-1"/>
    </source>
</evidence>
<evidence type="ECO:0000256" key="6">
    <source>
        <dbReference type="ARBA" id="ARBA00023004"/>
    </source>
</evidence>
<keyword evidence="5 7" id="KW-0479">Metal-binding</keyword>
<protein>
    <submittedName>
        <fullName evidence="9">Cytochrome P450</fullName>
    </submittedName>
</protein>
<dbReference type="AlphaFoldDB" id="S3CRB9"/>
<dbReference type="Pfam" id="PF00067">
    <property type="entry name" value="p450"/>
    <property type="match status" value="1"/>
</dbReference>
<evidence type="ECO:0000256" key="1">
    <source>
        <dbReference type="ARBA" id="ARBA00001971"/>
    </source>
</evidence>
<keyword evidence="10" id="KW-1185">Reference proteome</keyword>
<dbReference type="PANTHER" id="PTHR24306:SF8">
    <property type="entry name" value="P450, PUTATIVE (EUROFUNG)-RELATED"/>
    <property type="match status" value="1"/>
</dbReference>
<sequence length="535" mass="59546">MAQLDISDALNKYGTLFTENKAASIIAIVVLLAISYYSLPGSTKEKHLPVWLPLEIGAASYLISSGGLGLSIYSSLRKYGGSLFGLTSQHQVIHGLPSLDKFLSQGSHILDGFPRDWALSTKVFGAHSTADVKETLHTVLHRMNALTERLFVNEANATAAVEACDIPGNAASLVTFSSKPENLARWERSANVKLIDSQTVEADMLHLVRDFGACMSIPQLYGRHFLEREQTVLDDLWIFDNDLFPLMMVGIPQWVPFKMIKDGVAARSRLHKSLEGVYRRADQYLKGEPVDDDTDMSDISSVIRGRVKLYDENGLTMDYRGQLELGNLWGQNANTQPMVFWFLLFIYSTPGLVEQLRKEISSHVTVTDSKITSFDLQGITRCALLKGSVYETFRMVDEPTSIRYVRKPITLSDGQYTHNLKEGTWISAAHAIANKDAANYPEPHKFVPDRFLEIDENGARTARYGKLRPWGGGAGICKGRTFAEKEIIAIGAAVISLWDISPVGKEWVIPPMRPGTGTMQPVSDVRVRISRREVH</sequence>
<comment type="similarity">
    <text evidence="3">Belongs to the cytochrome P450 family.</text>
</comment>
<keyword evidence="8" id="KW-1133">Transmembrane helix</keyword>
<evidence type="ECO:0000256" key="4">
    <source>
        <dbReference type="ARBA" id="ARBA00022516"/>
    </source>
</evidence>
<comment type="subcellular location">
    <subcellularLocation>
        <location evidence="2">Endoplasmic reticulum membrane</location>
        <topology evidence="2">Single-pass membrane protein</topology>
    </subcellularLocation>
</comment>
<proteinExistence type="inferred from homology"/>
<keyword evidence="4" id="KW-0444">Lipid biosynthesis</keyword>
<dbReference type="CDD" id="cd11040">
    <property type="entry name" value="CYP7_CYP8-like"/>
    <property type="match status" value="1"/>
</dbReference>
<dbReference type="GO" id="GO:0004497">
    <property type="term" value="F:monooxygenase activity"/>
    <property type="evidence" value="ECO:0007669"/>
    <property type="project" value="InterPro"/>
</dbReference>
<keyword evidence="7" id="KW-0349">Heme</keyword>
<dbReference type="KEGG" id="glz:GLAREA_04440"/>